<dbReference type="EMBL" id="AWWV01014040">
    <property type="protein sequence ID" value="OMO59034.1"/>
    <property type="molecule type" value="Genomic_DNA"/>
</dbReference>
<sequence length="175" mass="19268">MADEFRSLLPLTDLKITPTAWVAKADVPGSKSTRSYRLIGTTFDVDAATAKMEDGVLTITVPMVWTLMCIDEENSINLPMNLDAEKGNGNSILGSFLKQNGQMTSCVPLGPFTGYASVLKSSKFLKPAQQILDDFCGINNKVFDFPLDSLADPITCSERIQHRLKNSKLFLMLDE</sequence>
<evidence type="ECO:0000313" key="2">
    <source>
        <dbReference type="Proteomes" id="UP000188268"/>
    </source>
</evidence>
<dbReference type="InterPro" id="IPR008978">
    <property type="entry name" value="HSP20-like_chaperone"/>
</dbReference>
<protein>
    <submittedName>
        <fullName evidence="1">Uncharacterized protein</fullName>
    </submittedName>
</protein>
<proteinExistence type="predicted"/>
<keyword evidence="2" id="KW-1185">Reference proteome</keyword>
<dbReference type="Gramene" id="OMO59034">
    <property type="protein sequence ID" value="OMO59034"/>
    <property type="gene ID" value="CCACVL1_25129"/>
</dbReference>
<feature type="non-terminal residue" evidence="1">
    <location>
        <position position="175"/>
    </location>
</feature>
<evidence type="ECO:0000313" key="1">
    <source>
        <dbReference type="EMBL" id="OMO59034.1"/>
    </source>
</evidence>
<name>A0A1R3GLR1_COCAP</name>
<dbReference type="CDD" id="cd06464">
    <property type="entry name" value="ACD_sHsps-like"/>
    <property type="match status" value="1"/>
</dbReference>
<dbReference type="AlphaFoldDB" id="A0A1R3GLR1"/>
<gene>
    <name evidence="1" type="ORF">CCACVL1_25129</name>
</gene>
<accession>A0A1R3GLR1</accession>
<dbReference type="STRING" id="210143.A0A1R3GLR1"/>
<dbReference type="SUPFAM" id="SSF49764">
    <property type="entry name" value="HSP20-like chaperones"/>
    <property type="match status" value="1"/>
</dbReference>
<dbReference type="OrthoDB" id="10056939at2759"/>
<reference evidence="1 2" key="1">
    <citation type="submission" date="2013-09" db="EMBL/GenBank/DDBJ databases">
        <title>Corchorus capsularis genome sequencing.</title>
        <authorList>
            <person name="Alam M."/>
            <person name="Haque M.S."/>
            <person name="Islam M.S."/>
            <person name="Emdad E.M."/>
            <person name="Islam M.M."/>
            <person name="Ahmed B."/>
            <person name="Halim A."/>
            <person name="Hossen Q.M.M."/>
            <person name="Hossain M.Z."/>
            <person name="Ahmed R."/>
            <person name="Khan M.M."/>
            <person name="Islam R."/>
            <person name="Rashid M.M."/>
            <person name="Khan S.A."/>
            <person name="Rahman M.S."/>
            <person name="Alam M."/>
        </authorList>
    </citation>
    <scope>NUCLEOTIDE SEQUENCE [LARGE SCALE GENOMIC DNA]</scope>
    <source>
        <strain evidence="2">cv. CVL-1</strain>
        <tissue evidence="1">Whole seedling</tissue>
    </source>
</reference>
<dbReference type="Proteomes" id="UP000188268">
    <property type="component" value="Unassembled WGS sequence"/>
</dbReference>
<comment type="caution">
    <text evidence="1">The sequence shown here is derived from an EMBL/GenBank/DDBJ whole genome shotgun (WGS) entry which is preliminary data.</text>
</comment>
<organism evidence="1 2">
    <name type="scientific">Corchorus capsularis</name>
    <name type="common">Jute</name>
    <dbReference type="NCBI Taxonomy" id="210143"/>
    <lineage>
        <taxon>Eukaryota</taxon>
        <taxon>Viridiplantae</taxon>
        <taxon>Streptophyta</taxon>
        <taxon>Embryophyta</taxon>
        <taxon>Tracheophyta</taxon>
        <taxon>Spermatophyta</taxon>
        <taxon>Magnoliopsida</taxon>
        <taxon>eudicotyledons</taxon>
        <taxon>Gunneridae</taxon>
        <taxon>Pentapetalae</taxon>
        <taxon>rosids</taxon>
        <taxon>malvids</taxon>
        <taxon>Malvales</taxon>
        <taxon>Malvaceae</taxon>
        <taxon>Grewioideae</taxon>
        <taxon>Apeibeae</taxon>
        <taxon>Corchorus</taxon>
    </lineage>
</organism>